<feature type="domain" description="Spermatogenesis-associated protein 20-like TRX" evidence="1">
    <location>
        <begin position="1"/>
        <end position="162"/>
    </location>
</feature>
<evidence type="ECO:0000259" key="1">
    <source>
        <dbReference type="Pfam" id="PF03190"/>
    </source>
</evidence>
<dbReference type="Proteomes" id="UP000035065">
    <property type="component" value="Unassembled WGS sequence"/>
</dbReference>
<evidence type="ECO:0000313" key="3">
    <source>
        <dbReference type="Proteomes" id="UP000035065"/>
    </source>
</evidence>
<dbReference type="PANTHER" id="PTHR42899">
    <property type="entry name" value="SPERMATOGENESIS-ASSOCIATED PROTEIN 20"/>
    <property type="match status" value="1"/>
</dbReference>
<dbReference type="AlphaFoldDB" id="F1YFE4"/>
<dbReference type="PIRSF" id="PIRSF006402">
    <property type="entry name" value="UCP006402_thioredoxin"/>
    <property type="match status" value="1"/>
</dbReference>
<dbReference type="CDD" id="cd02955">
    <property type="entry name" value="SSP411"/>
    <property type="match status" value="1"/>
</dbReference>
<dbReference type="Gene3D" id="1.50.10.10">
    <property type="match status" value="1"/>
</dbReference>
<dbReference type="SUPFAM" id="SSF48208">
    <property type="entry name" value="Six-hairpin glycosidases"/>
    <property type="match status" value="1"/>
</dbReference>
<accession>F1YFE4</accession>
<dbReference type="Gene3D" id="3.40.30.10">
    <property type="entry name" value="Glutaredoxin"/>
    <property type="match status" value="1"/>
</dbReference>
<dbReference type="STRING" id="644548.SCNU_02727"/>
<dbReference type="InterPro" id="IPR024705">
    <property type="entry name" value="Ssp411"/>
</dbReference>
<protein>
    <recommendedName>
        <fullName evidence="1">Spermatogenesis-associated protein 20-like TRX domain-containing protein</fullName>
    </recommendedName>
</protein>
<sequence>MNRLAQSSSPYLRQHAGNPVAWQEWGDEAFDEARRRDVPVLLSVGYAACHWCHVMAHETFEDVDLAAQMNRDFVCIKVDREERPDIDSIYMAATVAMTGQGGWPMTSFLTPDGDPFYCGTYFPPEPRNGQPGFGEVMDAISRTWEQRRDEVLVAGDKIAEHLRANSESLPPGPALDGQLLADAIRAVLADEDPRSSGFGGAPKFPPTALLEALLRADELGGLEDAAAVATRTAHAMARGGIYDQLAGGFARYAVDADWVIPHFEKMLYDNALLLRAYAHLARRGDSLALRIVDETVEFLDQQLWTGTGFASSLDADTEGVEGLTYVWRPDELTSVLGDDDGAWAAELFTVTGPGTFEHGTSTLQLRRDPDDRIRYASVRARLRAVRDQRPQPERDDKVVTAWNAMAVTALAESGAALGRPAWIARAAECARTLVEVHLVDGDLRRSSLDGRAAVPLGGLDDYAALATALLTLHQVTGEIGWRDTALEIVERMVEVFADQEAEGAWYDAHGTGLLLRPRDPVDGATPSGASLAAEALLLASTLAPDIDDAARYGELLDATLGRSGLILAKAPRSAGHWLSVAFARVAGPIQVAVAQNANSDGAMAAAIRRGAPGGVVIVAGAKDSLPLLEDRGPVGDADAAYVCRGTVCDLPVVEAAVALLRMA</sequence>
<dbReference type="eggNOG" id="COG1331">
    <property type="taxonomic scope" value="Bacteria"/>
</dbReference>
<dbReference type="InterPro" id="IPR036249">
    <property type="entry name" value="Thioredoxin-like_sf"/>
</dbReference>
<gene>
    <name evidence="2" type="ORF">SCNU_02727</name>
</gene>
<dbReference type="GO" id="GO:0005975">
    <property type="term" value="P:carbohydrate metabolic process"/>
    <property type="evidence" value="ECO:0007669"/>
    <property type="project" value="InterPro"/>
</dbReference>
<proteinExistence type="predicted"/>
<name>F1YFE4_9ACTN</name>
<dbReference type="InterPro" id="IPR008928">
    <property type="entry name" value="6-hairpin_glycosidase_sf"/>
</dbReference>
<organism evidence="2 3">
    <name type="scientific">Gordonia neofelifaecis NRRL B-59395</name>
    <dbReference type="NCBI Taxonomy" id="644548"/>
    <lineage>
        <taxon>Bacteria</taxon>
        <taxon>Bacillati</taxon>
        <taxon>Actinomycetota</taxon>
        <taxon>Actinomycetes</taxon>
        <taxon>Mycobacteriales</taxon>
        <taxon>Gordoniaceae</taxon>
        <taxon>Gordonia</taxon>
    </lineage>
</organism>
<reference evidence="2 3" key="1">
    <citation type="journal article" date="2011" name="J. Bacteriol.">
        <title>Draft Genome Sequence of Gordonia neofelifaecis NRRL B-59395, a Cholesterol-Degrading Actinomycete.</title>
        <authorList>
            <person name="Ge F."/>
            <person name="Li W."/>
            <person name="Chen G."/>
            <person name="Liu Y."/>
            <person name="Zhang G."/>
            <person name="Yong B."/>
            <person name="Wang Q."/>
            <person name="Wang N."/>
            <person name="Huang Z."/>
            <person name="Li W."/>
            <person name="Wang J."/>
            <person name="Wu C."/>
            <person name="Xie Q."/>
            <person name="Liu G."/>
        </authorList>
    </citation>
    <scope>NUCLEOTIDE SEQUENCE [LARGE SCALE GENOMIC DNA]</scope>
    <source>
        <strain evidence="2 3">NRRL B-59395</strain>
    </source>
</reference>
<dbReference type="InterPro" id="IPR012341">
    <property type="entry name" value="6hp_glycosidase-like_sf"/>
</dbReference>
<dbReference type="OrthoDB" id="9762614at2"/>
<dbReference type="EMBL" id="AEUD01000002">
    <property type="protein sequence ID" value="EGD56432.1"/>
    <property type="molecule type" value="Genomic_DNA"/>
</dbReference>
<comment type="caution">
    <text evidence="2">The sequence shown here is derived from an EMBL/GenBank/DDBJ whole genome shotgun (WGS) entry which is preliminary data.</text>
</comment>
<dbReference type="SUPFAM" id="SSF52833">
    <property type="entry name" value="Thioredoxin-like"/>
    <property type="match status" value="1"/>
</dbReference>
<dbReference type="InterPro" id="IPR004879">
    <property type="entry name" value="Ssp411-like_TRX"/>
</dbReference>
<dbReference type="PANTHER" id="PTHR42899:SF1">
    <property type="entry name" value="SPERMATOGENESIS-ASSOCIATED PROTEIN 20"/>
    <property type="match status" value="1"/>
</dbReference>
<dbReference type="RefSeq" id="WP_009677816.1">
    <property type="nucleotide sequence ID" value="NZ_AEUD01000002.1"/>
</dbReference>
<keyword evidence="3" id="KW-1185">Reference proteome</keyword>
<evidence type="ECO:0000313" key="2">
    <source>
        <dbReference type="EMBL" id="EGD56432.1"/>
    </source>
</evidence>
<dbReference type="Pfam" id="PF03190">
    <property type="entry name" value="Thioredox_DsbH"/>
    <property type="match status" value="1"/>
</dbReference>